<sequence length="105" mass="10815">MNFSVAVGPSAEARAVSQGSGISSCFPAKHLKCRGKSAAHSLPTRNNAPRPAALAAKISACQPSATAAATPATNAPNLHPRTRRTFTSHCSLLSNDSTVAQPKHQ</sequence>
<keyword evidence="2" id="KW-1185">Reference proteome</keyword>
<accession>A0AA39XRR8</accession>
<comment type="caution">
    <text evidence="1">The sequence shown here is derived from an EMBL/GenBank/DDBJ whole genome shotgun (WGS) entry which is preliminary data.</text>
</comment>
<dbReference type="EMBL" id="JAUJDW010000099">
    <property type="protein sequence ID" value="KAK0638217.1"/>
    <property type="molecule type" value="Genomic_DNA"/>
</dbReference>
<evidence type="ECO:0000313" key="1">
    <source>
        <dbReference type="EMBL" id="KAK0638217.1"/>
    </source>
</evidence>
<evidence type="ECO:0000313" key="2">
    <source>
        <dbReference type="Proteomes" id="UP001175001"/>
    </source>
</evidence>
<gene>
    <name evidence="1" type="ORF">DIS24_g10046</name>
</gene>
<protein>
    <submittedName>
        <fullName evidence="1">Uncharacterized protein</fullName>
    </submittedName>
</protein>
<proteinExistence type="predicted"/>
<organism evidence="1 2">
    <name type="scientific">Lasiodiplodia hormozganensis</name>
    <dbReference type="NCBI Taxonomy" id="869390"/>
    <lineage>
        <taxon>Eukaryota</taxon>
        <taxon>Fungi</taxon>
        <taxon>Dikarya</taxon>
        <taxon>Ascomycota</taxon>
        <taxon>Pezizomycotina</taxon>
        <taxon>Dothideomycetes</taxon>
        <taxon>Dothideomycetes incertae sedis</taxon>
        <taxon>Botryosphaeriales</taxon>
        <taxon>Botryosphaeriaceae</taxon>
        <taxon>Lasiodiplodia</taxon>
    </lineage>
</organism>
<reference evidence="1" key="1">
    <citation type="submission" date="2023-06" db="EMBL/GenBank/DDBJ databases">
        <title>Multi-omics analyses reveal the molecular pathogenesis toolkit of Lasiodiplodia hormozganensis, a cross-kingdom pathogen.</title>
        <authorList>
            <person name="Felix C."/>
            <person name="Meneses R."/>
            <person name="Goncalves M.F.M."/>
            <person name="Tilleman L."/>
            <person name="Duarte A.S."/>
            <person name="Jorrin-Novo J.V."/>
            <person name="Van De Peer Y."/>
            <person name="Deforce D."/>
            <person name="Van Nieuwerburgh F."/>
            <person name="Esteves A.C."/>
            <person name="Alves A."/>
        </authorList>
    </citation>
    <scope>NUCLEOTIDE SEQUENCE</scope>
    <source>
        <strain evidence="1">CBS 339.90</strain>
    </source>
</reference>
<dbReference type="Proteomes" id="UP001175001">
    <property type="component" value="Unassembled WGS sequence"/>
</dbReference>
<name>A0AA39XRR8_9PEZI</name>
<dbReference type="AlphaFoldDB" id="A0AA39XRR8"/>